<evidence type="ECO:0000256" key="8">
    <source>
        <dbReference type="RuleBase" id="RU000639"/>
    </source>
</evidence>
<gene>
    <name evidence="7" type="primary">grpE</name>
    <name evidence="12" type="ordered locus">Metho_0942</name>
</gene>
<feature type="region of interest" description="Disordered" evidence="11">
    <location>
        <begin position="1"/>
        <end position="38"/>
    </location>
</feature>
<dbReference type="CDD" id="cd00446">
    <property type="entry name" value="GrpE"/>
    <property type="match status" value="1"/>
</dbReference>
<keyword evidence="6 7" id="KW-0143">Chaperone</keyword>
<evidence type="ECO:0000313" key="13">
    <source>
        <dbReference type="Proteomes" id="UP000010866"/>
    </source>
</evidence>
<comment type="similarity">
    <text evidence="2 7 9">Belongs to the GrpE family.</text>
</comment>
<comment type="function">
    <text evidence="7 8">Participates actively in the response to hyperosmotic and heat shock by preventing the aggregation of stress-denatured proteins, in association with DnaK and GrpE. It is the nucleotide exchange factor for DnaK and may function as a thermosensor. Unfolded proteins bind initially to DnaJ; upon interaction with the DnaJ-bound protein, DnaK hydrolyzes its bound ATP, resulting in the formation of a stable complex. GrpE releases ADP from DnaK; ATP binding to DnaK triggers the release of the substrate protein, thus completing the reaction cycle. Several rounds of ATP-dependent interactions between DnaJ, DnaK and GrpE are required for fully efficient folding.</text>
</comment>
<dbReference type="AlphaFoldDB" id="L0KYM9"/>
<dbReference type="STRING" id="867904.Metho_0942"/>
<keyword evidence="5 7" id="KW-0346">Stress response</keyword>
<dbReference type="GO" id="GO:0005737">
    <property type="term" value="C:cytoplasm"/>
    <property type="evidence" value="ECO:0007669"/>
    <property type="project" value="UniProtKB-SubCell"/>
</dbReference>
<dbReference type="InterPro" id="IPR009012">
    <property type="entry name" value="GrpE_head"/>
</dbReference>
<dbReference type="HOGENOM" id="CLU_057217_5_2_2"/>
<dbReference type="NCBIfam" id="NF010738">
    <property type="entry name" value="PRK14140.1"/>
    <property type="match status" value="1"/>
</dbReference>
<dbReference type="PANTHER" id="PTHR21237">
    <property type="entry name" value="GRPE PROTEIN"/>
    <property type="match status" value="1"/>
</dbReference>
<dbReference type="Pfam" id="PF01025">
    <property type="entry name" value="GrpE"/>
    <property type="match status" value="1"/>
</dbReference>
<name>L0KYM9_METHD</name>
<proteinExistence type="inferred from homology"/>
<evidence type="ECO:0000256" key="3">
    <source>
        <dbReference type="ARBA" id="ARBA00011738"/>
    </source>
</evidence>
<dbReference type="GeneID" id="14406751"/>
<dbReference type="InterPro" id="IPR013805">
    <property type="entry name" value="GrpE_CC"/>
</dbReference>
<dbReference type="SUPFAM" id="SSF58014">
    <property type="entry name" value="Coiled-coil domain of nucleotide exchange factor GrpE"/>
    <property type="match status" value="1"/>
</dbReference>
<evidence type="ECO:0000313" key="12">
    <source>
        <dbReference type="EMBL" id="AGB49183.1"/>
    </source>
</evidence>
<dbReference type="GO" id="GO:0006457">
    <property type="term" value="P:protein folding"/>
    <property type="evidence" value="ECO:0007669"/>
    <property type="project" value="InterPro"/>
</dbReference>
<dbReference type="GO" id="GO:0051087">
    <property type="term" value="F:protein-folding chaperone binding"/>
    <property type="evidence" value="ECO:0007669"/>
    <property type="project" value="InterPro"/>
</dbReference>
<keyword evidence="10" id="KW-0175">Coiled coil</keyword>
<evidence type="ECO:0000256" key="9">
    <source>
        <dbReference type="RuleBase" id="RU004478"/>
    </source>
</evidence>
<dbReference type="PANTHER" id="PTHR21237:SF23">
    <property type="entry name" value="GRPE PROTEIN HOMOLOG, MITOCHONDRIAL"/>
    <property type="match status" value="1"/>
</dbReference>
<comment type="subunit">
    <text evidence="3 7">Homodimer.</text>
</comment>
<evidence type="ECO:0000256" key="2">
    <source>
        <dbReference type="ARBA" id="ARBA00009054"/>
    </source>
</evidence>
<dbReference type="RefSeq" id="WP_015324350.1">
    <property type="nucleotide sequence ID" value="NC_019977.1"/>
</dbReference>
<keyword evidence="4 7" id="KW-0963">Cytoplasm</keyword>
<dbReference type="Proteomes" id="UP000010866">
    <property type="component" value="Chromosome"/>
</dbReference>
<feature type="coiled-coil region" evidence="10">
    <location>
        <begin position="44"/>
        <end position="101"/>
    </location>
</feature>
<comment type="subcellular location">
    <subcellularLocation>
        <location evidence="1 7">Cytoplasm</location>
    </subcellularLocation>
</comment>
<evidence type="ECO:0000256" key="1">
    <source>
        <dbReference type="ARBA" id="ARBA00004496"/>
    </source>
</evidence>
<dbReference type="HAMAP" id="MF_01151">
    <property type="entry name" value="GrpE"/>
    <property type="match status" value="1"/>
</dbReference>
<evidence type="ECO:0000256" key="10">
    <source>
        <dbReference type="SAM" id="Coils"/>
    </source>
</evidence>
<dbReference type="GO" id="GO:0051082">
    <property type="term" value="F:unfolded protein binding"/>
    <property type="evidence" value="ECO:0007669"/>
    <property type="project" value="TreeGrafter"/>
</dbReference>
<sequence>MDEGLGNTEEMKPKTSDNDVKDDVSVTNDAPSLEDQLRMRDEEVAQIKDRLLRLTAEFDNFRKRTAREKEEFRKFASEELLLELVEVYDNFERALESAKNTDDVSSVVKGVEMVFKQFVSILEKEGLQKMECVGTEFNPHEHEAMMHIEHPDHEENTIVEVYRPGYYLHSRVLRPAAVTVSKLPELSLEDKDCK</sequence>
<dbReference type="FunFam" id="2.30.22.10:FF:000001">
    <property type="entry name" value="Protein GrpE"/>
    <property type="match status" value="1"/>
</dbReference>
<dbReference type="GO" id="GO:0000774">
    <property type="term" value="F:adenyl-nucleotide exchange factor activity"/>
    <property type="evidence" value="ECO:0007669"/>
    <property type="project" value="InterPro"/>
</dbReference>
<protein>
    <recommendedName>
        <fullName evidence="7 8">Protein GrpE</fullName>
    </recommendedName>
    <alternativeName>
        <fullName evidence="7">HSP-70 cofactor</fullName>
    </alternativeName>
</protein>
<dbReference type="InterPro" id="IPR000740">
    <property type="entry name" value="GrpE"/>
</dbReference>
<evidence type="ECO:0000256" key="7">
    <source>
        <dbReference type="HAMAP-Rule" id="MF_01151"/>
    </source>
</evidence>
<evidence type="ECO:0000256" key="6">
    <source>
        <dbReference type="ARBA" id="ARBA00023186"/>
    </source>
</evidence>
<keyword evidence="13" id="KW-1185">Reference proteome</keyword>
<reference evidence="13" key="1">
    <citation type="submission" date="2012-02" db="EMBL/GenBank/DDBJ databases">
        <title>Complete sequence of chromosome of Methanomethylovorans hollandica DSM 15978.</title>
        <authorList>
            <person name="Lucas S."/>
            <person name="Copeland A."/>
            <person name="Lapidus A."/>
            <person name="Glavina del Rio T."/>
            <person name="Dalin E."/>
            <person name="Tice H."/>
            <person name="Bruce D."/>
            <person name="Goodwin L."/>
            <person name="Pitluck S."/>
            <person name="Peters L."/>
            <person name="Mikhailova N."/>
            <person name="Held B."/>
            <person name="Kyrpides N."/>
            <person name="Mavromatis K."/>
            <person name="Ivanova N."/>
            <person name="Brettin T."/>
            <person name="Detter J.C."/>
            <person name="Han C."/>
            <person name="Larimer F."/>
            <person name="Land M."/>
            <person name="Hauser L."/>
            <person name="Markowitz V."/>
            <person name="Cheng J.-F."/>
            <person name="Hugenholtz P."/>
            <person name="Woyke T."/>
            <person name="Wu D."/>
            <person name="Spring S."/>
            <person name="Schroeder M."/>
            <person name="Brambilla E."/>
            <person name="Klenk H.-P."/>
            <person name="Eisen J.A."/>
        </authorList>
    </citation>
    <scope>NUCLEOTIDE SEQUENCE [LARGE SCALE GENOMIC DNA]</scope>
    <source>
        <strain evidence="13">DSM 15978 / NBRC 107637 / DMS1</strain>
    </source>
</reference>
<dbReference type="SUPFAM" id="SSF51064">
    <property type="entry name" value="Head domain of nucleotide exchange factor GrpE"/>
    <property type="match status" value="1"/>
</dbReference>
<dbReference type="GO" id="GO:0042803">
    <property type="term" value="F:protein homodimerization activity"/>
    <property type="evidence" value="ECO:0007669"/>
    <property type="project" value="InterPro"/>
</dbReference>
<dbReference type="NCBIfam" id="NF010750">
    <property type="entry name" value="PRK14153.1"/>
    <property type="match status" value="1"/>
</dbReference>
<dbReference type="EMBL" id="CP003362">
    <property type="protein sequence ID" value="AGB49183.1"/>
    <property type="molecule type" value="Genomic_DNA"/>
</dbReference>
<dbReference type="PRINTS" id="PR00773">
    <property type="entry name" value="GRPEPROTEIN"/>
</dbReference>
<dbReference type="KEGG" id="mhz:Metho_0942"/>
<dbReference type="Gene3D" id="2.30.22.10">
    <property type="entry name" value="Head domain of nucleotide exchange factor GrpE"/>
    <property type="match status" value="1"/>
</dbReference>
<dbReference type="Gene3D" id="3.90.20.20">
    <property type="match status" value="1"/>
</dbReference>
<feature type="compositionally biased region" description="Basic and acidic residues" evidence="11">
    <location>
        <begin position="9"/>
        <end position="24"/>
    </location>
</feature>
<dbReference type="PROSITE" id="PS01071">
    <property type="entry name" value="GRPE"/>
    <property type="match status" value="1"/>
</dbReference>
<organism evidence="12 13">
    <name type="scientific">Methanomethylovorans hollandica (strain DSM 15978 / NBRC 107637 / DMS1)</name>
    <dbReference type="NCBI Taxonomy" id="867904"/>
    <lineage>
        <taxon>Archaea</taxon>
        <taxon>Methanobacteriati</taxon>
        <taxon>Methanobacteriota</taxon>
        <taxon>Stenosarchaea group</taxon>
        <taxon>Methanomicrobia</taxon>
        <taxon>Methanosarcinales</taxon>
        <taxon>Methanosarcinaceae</taxon>
        <taxon>Methanomethylovorans</taxon>
    </lineage>
</organism>
<evidence type="ECO:0000256" key="4">
    <source>
        <dbReference type="ARBA" id="ARBA00022490"/>
    </source>
</evidence>
<evidence type="ECO:0000256" key="5">
    <source>
        <dbReference type="ARBA" id="ARBA00023016"/>
    </source>
</evidence>
<accession>L0KYM9</accession>
<evidence type="ECO:0000256" key="11">
    <source>
        <dbReference type="SAM" id="MobiDB-lite"/>
    </source>
</evidence>